<keyword evidence="3 8" id="KW-0812">Transmembrane</keyword>
<evidence type="ECO:0000256" key="7">
    <source>
        <dbReference type="ARBA" id="ARBA00038408"/>
    </source>
</evidence>
<evidence type="ECO:0000256" key="2">
    <source>
        <dbReference type="ARBA" id="ARBA00022475"/>
    </source>
</evidence>
<evidence type="ECO:0000313" key="10">
    <source>
        <dbReference type="EMBL" id="SMC09810.1"/>
    </source>
</evidence>
<dbReference type="SUPFAM" id="SSF109998">
    <property type="entry name" value="Triger factor/SurA peptide-binding domain-like"/>
    <property type="match status" value="1"/>
</dbReference>
<dbReference type="InterPro" id="IPR000297">
    <property type="entry name" value="PPIase_PpiC"/>
</dbReference>
<evidence type="ECO:0000313" key="11">
    <source>
        <dbReference type="Proteomes" id="UP000192602"/>
    </source>
</evidence>
<dbReference type="RefSeq" id="WP_084276073.1">
    <property type="nucleotide sequence ID" value="NZ_AP026671.1"/>
</dbReference>
<accession>A0A1W1WUU7</accession>
<keyword evidence="11" id="KW-1185">Reference proteome</keyword>
<dbReference type="Gene3D" id="1.10.4030.10">
    <property type="entry name" value="Porin chaperone SurA, peptide-binding domain"/>
    <property type="match status" value="1"/>
</dbReference>
<dbReference type="Pfam" id="PF13145">
    <property type="entry name" value="Rotamase_2"/>
    <property type="match status" value="1"/>
</dbReference>
<evidence type="ECO:0000256" key="4">
    <source>
        <dbReference type="ARBA" id="ARBA00022989"/>
    </source>
</evidence>
<dbReference type="InterPro" id="IPR052029">
    <property type="entry name" value="PpiD_chaperone"/>
</dbReference>
<dbReference type="EMBL" id="FWWZ01000001">
    <property type="protein sequence ID" value="SMC09810.1"/>
    <property type="molecule type" value="Genomic_DNA"/>
</dbReference>
<keyword evidence="6" id="KW-0143">Chaperone</keyword>
<keyword evidence="4 8" id="KW-1133">Transmembrane helix</keyword>
<evidence type="ECO:0000256" key="8">
    <source>
        <dbReference type="SAM" id="Phobius"/>
    </source>
</evidence>
<keyword evidence="5 8" id="KW-0472">Membrane</keyword>
<dbReference type="GO" id="GO:0005886">
    <property type="term" value="C:plasma membrane"/>
    <property type="evidence" value="ECO:0007669"/>
    <property type="project" value="UniProtKB-SubCell"/>
</dbReference>
<protein>
    <submittedName>
        <fullName evidence="10">Peptidyl-prolyl cis-trans isomerase D</fullName>
    </submittedName>
</protein>
<dbReference type="InterPro" id="IPR027304">
    <property type="entry name" value="Trigger_fact/SurA_dom_sf"/>
</dbReference>
<organism evidence="10 11">
    <name type="scientific">Nitratiruptor tergarcus DSM 16512</name>
    <dbReference type="NCBI Taxonomy" id="1069081"/>
    <lineage>
        <taxon>Bacteria</taxon>
        <taxon>Pseudomonadati</taxon>
        <taxon>Campylobacterota</taxon>
        <taxon>Epsilonproteobacteria</taxon>
        <taxon>Nautiliales</taxon>
        <taxon>Nitratiruptoraceae</taxon>
        <taxon>Nitratiruptor</taxon>
    </lineage>
</organism>
<dbReference type="GO" id="GO:0003755">
    <property type="term" value="F:peptidyl-prolyl cis-trans isomerase activity"/>
    <property type="evidence" value="ECO:0007669"/>
    <property type="project" value="InterPro"/>
</dbReference>
<feature type="domain" description="PpiC" evidence="9">
    <location>
        <begin position="239"/>
        <end position="358"/>
    </location>
</feature>
<dbReference type="PANTHER" id="PTHR47529">
    <property type="entry name" value="PEPTIDYL-PROLYL CIS-TRANS ISOMERASE D"/>
    <property type="match status" value="1"/>
</dbReference>
<feature type="transmembrane region" description="Helical" evidence="8">
    <location>
        <begin position="12"/>
        <end position="34"/>
    </location>
</feature>
<dbReference type="PANTHER" id="PTHR47529:SF1">
    <property type="entry name" value="PERIPLASMIC CHAPERONE PPID"/>
    <property type="match status" value="1"/>
</dbReference>
<evidence type="ECO:0000256" key="5">
    <source>
        <dbReference type="ARBA" id="ARBA00023136"/>
    </source>
</evidence>
<dbReference type="Pfam" id="PF13624">
    <property type="entry name" value="SurA_N_3"/>
    <property type="match status" value="1"/>
</dbReference>
<dbReference type="OrthoDB" id="9788030at2"/>
<name>A0A1W1WUU7_9BACT</name>
<comment type="similarity">
    <text evidence="7">Belongs to the PpiD chaperone family.</text>
</comment>
<keyword evidence="10" id="KW-0413">Isomerase</keyword>
<evidence type="ECO:0000256" key="3">
    <source>
        <dbReference type="ARBA" id="ARBA00022692"/>
    </source>
</evidence>
<sequence>MISWMQKHKKYLVITIWISTIAFVGAGFVGWGAYKYGSSGDTMVEVGDTKITIKEFQNKYSQLYNYYNKLLGGNLDQQKAKEMGIDKAAFDALIKEALLINYAKDHGLMVTDEEVAKKIASMQVFQRDGHFEKELYINVLKQNHMRPKDFEQSIKKELLLEKIKAVFKPKLLPLEFDTASAALFMGDKIAYKPLTSNDINISYTQKELKNYYNEHKDNYQTPTHYKLAVVEVTPQDVTIDDTKLQEYYQAHRIQYKDSSGKIMKFEDAKPLVERDYKLKLAKKEALKKYITLKKGKIKPQKSIEVTDTNTTLPPTFMEKLKLAQSGKVFKPIIIGEKYLIIKLDNKKLPQPMSFEEAKALVQKDFEKEQRSKKLIETAQKLAKTFKGIEINSFICRDDVNKIKALESTEAATFLKKLFTQKEGEGFVQLSDEKVVLYRILDQKLHMPKKIDKNRALITDNTIKLKELLESQRILNILQKLYEIKVYKGI</sequence>
<dbReference type="STRING" id="1069081.SAMN05660197_1632"/>
<dbReference type="Proteomes" id="UP000192602">
    <property type="component" value="Unassembled WGS sequence"/>
</dbReference>
<gene>
    <name evidence="10" type="ORF">SAMN05660197_1632</name>
</gene>
<keyword evidence="2" id="KW-1003">Cell membrane</keyword>
<reference evidence="11" key="1">
    <citation type="submission" date="2017-04" db="EMBL/GenBank/DDBJ databases">
        <authorList>
            <person name="Varghese N."/>
            <person name="Submissions S."/>
        </authorList>
    </citation>
    <scope>NUCLEOTIDE SEQUENCE [LARGE SCALE GENOMIC DNA]</scope>
    <source>
        <strain evidence="11">DSM 16512</strain>
    </source>
</reference>
<evidence type="ECO:0000256" key="1">
    <source>
        <dbReference type="ARBA" id="ARBA00004401"/>
    </source>
</evidence>
<dbReference type="AlphaFoldDB" id="A0A1W1WUU7"/>
<proteinExistence type="inferred from homology"/>
<comment type="subcellular location">
    <subcellularLocation>
        <location evidence="1">Cell membrane</location>
        <topology evidence="1">Single-pass type II membrane protein</topology>
    </subcellularLocation>
</comment>
<evidence type="ECO:0000259" key="9">
    <source>
        <dbReference type="Pfam" id="PF13145"/>
    </source>
</evidence>
<evidence type="ECO:0000256" key="6">
    <source>
        <dbReference type="ARBA" id="ARBA00023186"/>
    </source>
</evidence>